<gene>
    <name evidence="3" type="ORF">A4U43_C01F6320</name>
</gene>
<proteinExistence type="predicted"/>
<evidence type="ECO:0000313" key="3">
    <source>
        <dbReference type="EMBL" id="ONK79433.1"/>
    </source>
</evidence>
<accession>A0A5P1FNX9</accession>
<evidence type="ECO:0000256" key="1">
    <source>
        <dbReference type="SAM" id="MobiDB-lite"/>
    </source>
</evidence>
<feature type="compositionally biased region" description="Basic and acidic residues" evidence="1">
    <location>
        <begin position="41"/>
        <end position="60"/>
    </location>
</feature>
<protein>
    <recommendedName>
        <fullName evidence="5">Ubiquitin-specific protease family C19-related protein</fullName>
    </recommendedName>
</protein>
<dbReference type="Proteomes" id="UP000243459">
    <property type="component" value="Chromosome 1"/>
</dbReference>
<feature type="compositionally biased region" description="Polar residues" evidence="1">
    <location>
        <begin position="70"/>
        <end position="96"/>
    </location>
</feature>
<evidence type="ECO:0000313" key="4">
    <source>
        <dbReference type="Proteomes" id="UP000243459"/>
    </source>
</evidence>
<feature type="compositionally biased region" description="Polar residues" evidence="1">
    <location>
        <begin position="103"/>
        <end position="146"/>
    </location>
</feature>
<dbReference type="InterPro" id="IPR040339">
    <property type="entry name" value="At1g16860-like"/>
</dbReference>
<keyword evidence="2" id="KW-1133">Transmembrane helix</keyword>
<dbReference type="PANTHER" id="PTHR33709">
    <property type="entry name" value="OSJNBA0035M09.9 PROTEIN"/>
    <property type="match status" value="1"/>
</dbReference>
<keyword evidence="4" id="KW-1185">Reference proteome</keyword>
<feature type="region of interest" description="Disordered" evidence="1">
    <location>
        <begin position="1"/>
        <end position="146"/>
    </location>
</feature>
<reference evidence="4" key="1">
    <citation type="journal article" date="2017" name="Nat. Commun.">
        <title>The asparagus genome sheds light on the origin and evolution of a young Y chromosome.</title>
        <authorList>
            <person name="Harkess A."/>
            <person name="Zhou J."/>
            <person name="Xu C."/>
            <person name="Bowers J.E."/>
            <person name="Van der Hulst R."/>
            <person name="Ayyampalayam S."/>
            <person name="Mercati F."/>
            <person name="Riccardi P."/>
            <person name="McKain M.R."/>
            <person name="Kakrana A."/>
            <person name="Tang H."/>
            <person name="Ray J."/>
            <person name="Groenendijk J."/>
            <person name="Arikit S."/>
            <person name="Mathioni S.M."/>
            <person name="Nakano M."/>
            <person name="Shan H."/>
            <person name="Telgmann-Rauber A."/>
            <person name="Kanno A."/>
            <person name="Yue Z."/>
            <person name="Chen H."/>
            <person name="Li W."/>
            <person name="Chen Y."/>
            <person name="Xu X."/>
            <person name="Zhang Y."/>
            <person name="Luo S."/>
            <person name="Chen H."/>
            <person name="Gao J."/>
            <person name="Mao Z."/>
            <person name="Pires J.C."/>
            <person name="Luo M."/>
            <person name="Kudrna D."/>
            <person name="Wing R.A."/>
            <person name="Meyers B.C."/>
            <person name="Yi K."/>
            <person name="Kong H."/>
            <person name="Lavrijsen P."/>
            <person name="Sunseri F."/>
            <person name="Falavigna A."/>
            <person name="Ye Y."/>
            <person name="Leebens-Mack J.H."/>
            <person name="Chen G."/>
        </authorList>
    </citation>
    <scope>NUCLEOTIDE SEQUENCE [LARGE SCALE GENOMIC DNA]</scope>
    <source>
        <strain evidence="4">cv. DH0086</strain>
    </source>
</reference>
<keyword evidence="2" id="KW-0472">Membrane</keyword>
<feature type="compositionally biased region" description="Polar residues" evidence="1">
    <location>
        <begin position="1"/>
        <end position="14"/>
    </location>
</feature>
<dbReference type="EMBL" id="CM007381">
    <property type="protein sequence ID" value="ONK79433.1"/>
    <property type="molecule type" value="Genomic_DNA"/>
</dbReference>
<name>A0A5P1FNX9_ASPOF</name>
<dbReference type="OrthoDB" id="1899156at2759"/>
<organism evidence="3 4">
    <name type="scientific">Asparagus officinalis</name>
    <name type="common">Garden asparagus</name>
    <dbReference type="NCBI Taxonomy" id="4686"/>
    <lineage>
        <taxon>Eukaryota</taxon>
        <taxon>Viridiplantae</taxon>
        <taxon>Streptophyta</taxon>
        <taxon>Embryophyta</taxon>
        <taxon>Tracheophyta</taxon>
        <taxon>Spermatophyta</taxon>
        <taxon>Magnoliopsida</taxon>
        <taxon>Liliopsida</taxon>
        <taxon>Asparagales</taxon>
        <taxon>Asparagaceae</taxon>
        <taxon>Asparagoideae</taxon>
        <taxon>Asparagus</taxon>
    </lineage>
</organism>
<keyword evidence="2" id="KW-0812">Transmembrane</keyword>
<dbReference type="PANTHER" id="PTHR33709:SF4">
    <property type="entry name" value="OS08G0230200 PROTEIN"/>
    <property type="match status" value="1"/>
</dbReference>
<sequence>MGSRFPSHQLSNGLYVSGRPEQAKEKLPTMTSVAMPYTGGDIKKSGELGKMFDVHAEISKSRKSGPLNAPSRTGSFTAGTAHSGQMPNPSSRSTHFSGPVPSGSASSMVTGGSKRTNSGPLNRQGESIKRSSGPQSGSIPMARQNSGPIPMIPATGLITSGPISSGPLNSAGAPRKVSGSLDSTGSLKLHSLSIAHNQAVTNLSQEEEYSFKKSFPKAILWSVILLFVMGFIAGGFILGAVHNAILLIVVVVIFGAVAALFTWNSCWGRKAIVNFISRYPDAELRTAKNGQYVKVSGVVTCGNVPLESSYQKVPRCVYTSTSLYEYRGWDSKAANSQHRRFTWGLRSVERHVVDFYISDFQSGLRALVKTGYGARVTPYVDDSTVIDINPNNKDLSPQFLRWLGERNLSSDGRVMRLKEGYIKEGSTVSVMGVVQRNDNVLMIVPPSEPLSAGCQWSNCILPVSLEGIVLRCEDTSKIDVIPV</sequence>
<evidence type="ECO:0008006" key="5">
    <source>
        <dbReference type="Google" id="ProtNLM"/>
    </source>
</evidence>
<dbReference type="AlphaFoldDB" id="A0A5P1FNX9"/>
<evidence type="ECO:0000256" key="2">
    <source>
        <dbReference type="SAM" id="Phobius"/>
    </source>
</evidence>
<feature type="transmembrane region" description="Helical" evidence="2">
    <location>
        <begin position="218"/>
        <end position="238"/>
    </location>
</feature>
<feature type="transmembrane region" description="Helical" evidence="2">
    <location>
        <begin position="244"/>
        <end position="263"/>
    </location>
</feature>
<dbReference type="Gramene" id="ONK79433">
    <property type="protein sequence ID" value="ONK79433"/>
    <property type="gene ID" value="A4U43_C01F6320"/>
</dbReference>
<dbReference type="OMA" id="FIWNICW"/>